<accession>A0A078JDV3</accession>
<evidence type="ECO:0000256" key="2">
    <source>
        <dbReference type="SAM" id="Coils"/>
    </source>
</evidence>
<feature type="coiled-coil region" evidence="2">
    <location>
        <begin position="225"/>
        <end position="305"/>
    </location>
</feature>
<dbReference type="Pfam" id="PF22486">
    <property type="entry name" value="MATH_2"/>
    <property type="match status" value="2"/>
</dbReference>
<keyword evidence="1 2" id="KW-0175">Coiled coil</keyword>
<dbReference type="Gene3D" id="2.60.210.10">
    <property type="entry name" value="Apoptosis, Tumor Necrosis Factor Receptor Associated Protein 2, Chain A"/>
    <property type="match status" value="2"/>
</dbReference>
<dbReference type="PANTHER" id="PTHR46236:SF24">
    <property type="entry name" value="MATH DOMAIN-CONTAINING PROTEIN"/>
    <property type="match status" value="1"/>
</dbReference>
<reference evidence="4 5" key="1">
    <citation type="journal article" date="2014" name="Science">
        <title>Plant genetics. Early allopolyploid evolution in the post-Neolithic Brassica napus oilseed genome.</title>
        <authorList>
            <person name="Chalhoub B."/>
            <person name="Denoeud F."/>
            <person name="Liu S."/>
            <person name="Parkin I.A."/>
            <person name="Tang H."/>
            <person name="Wang X."/>
            <person name="Chiquet J."/>
            <person name="Belcram H."/>
            <person name="Tong C."/>
            <person name="Samans B."/>
            <person name="Correa M."/>
            <person name="Da Silva C."/>
            <person name="Just J."/>
            <person name="Falentin C."/>
            <person name="Koh C.S."/>
            <person name="Le Clainche I."/>
            <person name="Bernard M."/>
            <person name="Bento P."/>
            <person name="Noel B."/>
            <person name="Labadie K."/>
            <person name="Alberti A."/>
            <person name="Charles M."/>
            <person name="Arnaud D."/>
            <person name="Guo H."/>
            <person name="Daviaud C."/>
            <person name="Alamery S."/>
            <person name="Jabbari K."/>
            <person name="Zhao M."/>
            <person name="Edger P.P."/>
            <person name="Chelaifa H."/>
            <person name="Tack D."/>
            <person name="Lassalle G."/>
            <person name="Mestiri I."/>
            <person name="Schnel N."/>
            <person name="Le Paslier M.C."/>
            <person name="Fan G."/>
            <person name="Renault V."/>
            <person name="Bayer P.E."/>
            <person name="Golicz A.A."/>
            <person name="Manoli S."/>
            <person name="Lee T.H."/>
            <person name="Thi V.H."/>
            <person name="Chalabi S."/>
            <person name="Hu Q."/>
            <person name="Fan C."/>
            <person name="Tollenaere R."/>
            <person name="Lu Y."/>
            <person name="Battail C."/>
            <person name="Shen J."/>
            <person name="Sidebottom C.H."/>
            <person name="Wang X."/>
            <person name="Canaguier A."/>
            <person name="Chauveau A."/>
            <person name="Berard A."/>
            <person name="Deniot G."/>
            <person name="Guan M."/>
            <person name="Liu Z."/>
            <person name="Sun F."/>
            <person name="Lim Y.P."/>
            <person name="Lyons E."/>
            <person name="Town C.D."/>
            <person name="Bancroft I."/>
            <person name="Wang X."/>
            <person name="Meng J."/>
            <person name="Ma J."/>
            <person name="Pires J.C."/>
            <person name="King G.J."/>
            <person name="Brunel D."/>
            <person name="Delourme R."/>
            <person name="Renard M."/>
            <person name="Aury J.M."/>
            <person name="Adams K.L."/>
            <person name="Batley J."/>
            <person name="Snowdon R.J."/>
            <person name="Tost J."/>
            <person name="Edwards D."/>
            <person name="Zhou Y."/>
            <person name="Hua W."/>
            <person name="Sharpe A.G."/>
            <person name="Paterson A.H."/>
            <person name="Guan C."/>
            <person name="Wincker P."/>
        </authorList>
    </citation>
    <scope>NUCLEOTIDE SEQUENCE [LARGE SCALE GENOMIC DNA]</scope>
    <source>
        <strain evidence="5">cv. Darmor-bzh</strain>
    </source>
</reference>
<dbReference type="EMBL" id="LK034503">
    <property type="protein sequence ID" value="CDY64625.1"/>
    <property type="molecule type" value="Genomic_DNA"/>
</dbReference>
<organism evidence="4 5">
    <name type="scientific">Brassica napus</name>
    <name type="common">Rape</name>
    <dbReference type="NCBI Taxonomy" id="3708"/>
    <lineage>
        <taxon>Eukaryota</taxon>
        <taxon>Viridiplantae</taxon>
        <taxon>Streptophyta</taxon>
        <taxon>Embryophyta</taxon>
        <taxon>Tracheophyta</taxon>
        <taxon>Spermatophyta</taxon>
        <taxon>Magnoliopsida</taxon>
        <taxon>eudicotyledons</taxon>
        <taxon>Gunneridae</taxon>
        <taxon>Pentapetalae</taxon>
        <taxon>rosids</taxon>
        <taxon>malvids</taxon>
        <taxon>Brassicales</taxon>
        <taxon>Brassicaceae</taxon>
        <taxon>Brassiceae</taxon>
        <taxon>Brassica</taxon>
    </lineage>
</organism>
<dbReference type="PANTHER" id="PTHR46236">
    <property type="entry name" value="TRAF-LIKE SUPERFAMILY PROTEIN"/>
    <property type="match status" value="1"/>
</dbReference>
<keyword evidence="5" id="KW-1185">Reference proteome</keyword>
<protein>
    <submittedName>
        <fullName evidence="4">BnaC04g52800D protein</fullName>
    </submittedName>
</protein>
<name>A0A078JDV3_BRANA</name>
<feature type="domain" description="MATH" evidence="3">
    <location>
        <begin position="378"/>
        <end position="500"/>
    </location>
</feature>
<sequence>MWDQKPSFTLEIGNFSNKEAVIASNVFEAGGCEWYLSVHPKGVSGRFNGHLCLFLNVANRKSLRTGWQRSVKFCFLVLNESNKELYRSPVEKASSLFCAWNPTWGIRKILPLSMFQEKGFLEKDVLIIEVYIKVVEAFDGEDGDFDGEGGDITGFQVFADYVASVKKIFEEQVLKTDYKNALSKACSKLSELVEVGFKLDWLKSKFDELSYKRKNADGVDDESLVQQLDERIKNLELMVSGFEKDCLKSKIEESIKNPELVELGLKLDSLKSKLEEVSLEKKKSYDADESLVQQQEERIKNLELMERVKDLEVMKVGSKLDCLNTKIEENVKNTELMVSCIKVELDKKKDKSTAEGFLLILFQKRKILFWNPNMWDQNPSLRFEIDNFSNKEAAIASKIFVAGRCEWYLRVHPKGHNDLSLYLYVANRKSLQTGWKRSAKYYFRLLNESNKELYNSSGNEKSTVFCASNPGWGVSKTLPLSNFQEQGFLKNNKLIIENLELMGSGFKKDCLKSKSKSKKSHAADECRFQTLEESVKNLELMELGLKLESLMSKLEEVSLEKKKSHDAVESRAQLLEGRLKKIELMKTGSKLEILKSKLEEIALESKKSYDADDSRVQQLEERVKNIELMDIGFKLDCVNTKLDTSDESLVQQLDERVKDMSRKVGFKLDCLNTTIEERSLERKKSDDARFQQLEESVKNIELMVSCLKVELDKKKDKSTAEGFLLVD</sequence>
<dbReference type="Gramene" id="CDY64625">
    <property type="protein sequence ID" value="CDY64625"/>
    <property type="gene ID" value="GSBRNA2T00042449001"/>
</dbReference>
<feature type="domain" description="MATH" evidence="3">
    <location>
        <begin position="5"/>
        <end position="132"/>
    </location>
</feature>
<dbReference type="CDD" id="cd00121">
    <property type="entry name" value="MATH"/>
    <property type="match status" value="2"/>
</dbReference>
<proteinExistence type="predicted"/>
<dbReference type="AlphaFoldDB" id="A0A078JDV3"/>
<dbReference type="PROSITE" id="PS50144">
    <property type="entry name" value="MATH"/>
    <property type="match status" value="2"/>
</dbReference>
<evidence type="ECO:0000259" key="3">
    <source>
        <dbReference type="PROSITE" id="PS50144"/>
    </source>
</evidence>
<dbReference type="OMA" id="CEWYLEV"/>
<dbReference type="SMART" id="SM00061">
    <property type="entry name" value="MATH"/>
    <property type="match status" value="2"/>
</dbReference>
<dbReference type="InterPro" id="IPR002083">
    <property type="entry name" value="MATH/TRAF_dom"/>
</dbReference>
<gene>
    <name evidence="4" type="primary">BnaC04g52800D</name>
    <name evidence="4" type="ORF">GSBRNA2T00042449001</name>
</gene>
<dbReference type="SUPFAM" id="SSF49599">
    <property type="entry name" value="TRAF domain-like"/>
    <property type="match status" value="2"/>
</dbReference>
<evidence type="ECO:0000313" key="5">
    <source>
        <dbReference type="Proteomes" id="UP000028999"/>
    </source>
</evidence>
<evidence type="ECO:0000313" key="4">
    <source>
        <dbReference type="EMBL" id="CDY64625.1"/>
    </source>
</evidence>
<dbReference type="Proteomes" id="UP000028999">
    <property type="component" value="Unassembled WGS sequence"/>
</dbReference>
<evidence type="ECO:0000256" key="1">
    <source>
        <dbReference type="ARBA" id="ARBA00023054"/>
    </source>
</evidence>
<dbReference type="PaxDb" id="3708-A0A078JDV3"/>
<dbReference type="InterPro" id="IPR050804">
    <property type="entry name" value="MCC"/>
</dbReference>
<dbReference type="InterPro" id="IPR008974">
    <property type="entry name" value="TRAF-like"/>
</dbReference>